<feature type="region of interest" description="Disordered" evidence="1">
    <location>
        <begin position="219"/>
        <end position="241"/>
    </location>
</feature>
<dbReference type="EMBL" id="JAACJN010000019">
    <property type="protein sequence ID" value="KAF5389962.1"/>
    <property type="molecule type" value="Genomic_DNA"/>
</dbReference>
<dbReference type="OrthoDB" id="10068793at2759"/>
<feature type="compositionally biased region" description="Polar residues" evidence="1">
    <location>
        <begin position="219"/>
        <end position="235"/>
    </location>
</feature>
<dbReference type="Pfam" id="PF13598">
    <property type="entry name" value="DUF4139"/>
    <property type="match status" value="1"/>
</dbReference>
<feature type="compositionally biased region" description="Low complexity" evidence="1">
    <location>
        <begin position="297"/>
        <end position="311"/>
    </location>
</feature>
<feature type="compositionally biased region" description="Basic and acidic residues" evidence="1">
    <location>
        <begin position="330"/>
        <end position="343"/>
    </location>
</feature>
<dbReference type="PANTHER" id="PTHR31005:SF8">
    <property type="entry name" value="DUF4139 DOMAIN-CONTAINING PROTEIN"/>
    <property type="match status" value="1"/>
</dbReference>
<organism evidence="3 4">
    <name type="scientific">Collybiopsis confluens</name>
    <dbReference type="NCBI Taxonomy" id="2823264"/>
    <lineage>
        <taxon>Eukaryota</taxon>
        <taxon>Fungi</taxon>
        <taxon>Dikarya</taxon>
        <taxon>Basidiomycota</taxon>
        <taxon>Agaricomycotina</taxon>
        <taxon>Agaricomycetes</taxon>
        <taxon>Agaricomycetidae</taxon>
        <taxon>Agaricales</taxon>
        <taxon>Marasmiineae</taxon>
        <taxon>Omphalotaceae</taxon>
        <taxon>Collybiopsis</taxon>
    </lineage>
</organism>
<sequence>MRRRSRRREHESFAQPVIIVPPAPALAIPSFNVAAKGDGRFNHSVFQVPGLISVPCDNEAHHVTVVELKELETKLLWYAVPKMDTRVHLNAKIKNTSEYVLLSGEASVYVDGTFISRSCVPSAGPDESFDCSLGLDSSIKITYHPLSSKVSQRTLFTGFTGLNSISTFGTTKTTATRYTQRVTVLNTKRVRIDALKLLDRLPVSEDERIAVKILKPAELNTSNNHNKPGQTQLTETAGGLDYQNVEDTSSVTSLKNGKKKRFSTSKILPSFGSSSAVPKSVEAMEGEPKKTFEYDGSASVPSTPASAPASTQNSGPDPKLQIVAQWDGTDADKEGPIHEDGHFDQAGGTGVSSAGRQGGEKERSAGLESDGKMNWLLHDIPPQGTVNLVLEWEVSAASNIRVYEREV</sequence>
<dbReference type="PANTHER" id="PTHR31005">
    <property type="entry name" value="DUF4139 DOMAIN-CONTAINING PROTEIN"/>
    <property type="match status" value="1"/>
</dbReference>
<accession>A0A8H5MDG8</accession>
<dbReference type="AlphaFoldDB" id="A0A8H5MDG8"/>
<feature type="compositionally biased region" description="Basic and acidic residues" evidence="1">
    <location>
        <begin position="358"/>
        <end position="367"/>
    </location>
</feature>
<protein>
    <recommendedName>
        <fullName evidence="2">DUF4139 domain-containing protein</fullName>
    </recommendedName>
</protein>
<proteinExistence type="predicted"/>
<evidence type="ECO:0000259" key="2">
    <source>
        <dbReference type="Pfam" id="PF13598"/>
    </source>
</evidence>
<dbReference type="InterPro" id="IPR037291">
    <property type="entry name" value="DUF4139"/>
</dbReference>
<gene>
    <name evidence="3" type="ORF">D9757_003569</name>
</gene>
<evidence type="ECO:0000256" key="1">
    <source>
        <dbReference type="SAM" id="MobiDB-lite"/>
    </source>
</evidence>
<feature type="domain" description="DUF4139" evidence="2">
    <location>
        <begin position="43"/>
        <end position="230"/>
    </location>
</feature>
<keyword evidence="4" id="KW-1185">Reference proteome</keyword>
<comment type="caution">
    <text evidence="3">The sequence shown here is derived from an EMBL/GenBank/DDBJ whole genome shotgun (WGS) entry which is preliminary data.</text>
</comment>
<name>A0A8H5MDG8_9AGAR</name>
<dbReference type="InterPro" id="IPR011935">
    <property type="entry name" value="CHP02231"/>
</dbReference>
<reference evidence="3 4" key="1">
    <citation type="journal article" date="2020" name="ISME J.">
        <title>Uncovering the hidden diversity of litter-decomposition mechanisms in mushroom-forming fungi.</title>
        <authorList>
            <person name="Floudas D."/>
            <person name="Bentzer J."/>
            <person name="Ahren D."/>
            <person name="Johansson T."/>
            <person name="Persson P."/>
            <person name="Tunlid A."/>
        </authorList>
    </citation>
    <scope>NUCLEOTIDE SEQUENCE [LARGE SCALE GENOMIC DNA]</scope>
    <source>
        <strain evidence="3 4">CBS 406.79</strain>
    </source>
</reference>
<evidence type="ECO:0000313" key="4">
    <source>
        <dbReference type="Proteomes" id="UP000518752"/>
    </source>
</evidence>
<evidence type="ECO:0000313" key="3">
    <source>
        <dbReference type="EMBL" id="KAF5389962.1"/>
    </source>
</evidence>
<dbReference type="Proteomes" id="UP000518752">
    <property type="component" value="Unassembled WGS sequence"/>
</dbReference>
<feature type="region of interest" description="Disordered" evidence="1">
    <location>
        <begin position="291"/>
        <end position="367"/>
    </location>
</feature>